<dbReference type="PANTHER" id="PTHR43735:SF5">
    <property type="entry name" value="FAD_NAD(P)-BINDING DOMAIN-CONTAINING PROTEIN"/>
    <property type="match status" value="1"/>
</dbReference>
<feature type="domain" description="FAD/NAD(P)-binding" evidence="1">
    <location>
        <begin position="45"/>
        <end position="314"/>
    </location>
</feature>
<gene>
    <name evidence="2" type="ORF">BJX66DRAFT_341112</name>
</gene>
<dbReference type="Gene3D" id="3.50.50.100">
    <property type="match status" value="1"/>
</dbReference>
<dbReference type="InterPro" id="IPR023753">
    <property type="entry name" value="FAD/NAD-binding_dom"/>
</dbReference>
<dbReference type="InterPro" id="IPR036188">
    <property type="entry name" value="FAD/NAD-bd_sf"/>
</dbReference>
<accession>A0ABR4FWD6</accession>
<name>A0ABR4FWD6_9EURO</name>
<protein>
    <recommendedName>
        <fullName evidence="1">FAD/NAD(P)-binding domain-containing protein</fullName>
    </recommendedName>
</protein>
<evidence type="ECO:0000313" key="2">
    <source>
        <dbReference type="EMBL" id="KAL2787582.1"/>
    </source>
</evidence>
<dbReference type="PRINTS" id="PR00368">
    <property type="entry name" value="FADPNR"/>
</dbReference>
<dbReference type="PANTHER" id="PTHR43735">
    <property type="entry name" value="APOPTOSIS-INDUCING FACTOR 1"/>
    <property type="match status" value="1"/>
</dbReference>
<dbReference type="Proteomes" id="UP001610563">
    <property type="component" value="Unassembled WGS sequence"/>
</dbReference>
<proteinExistence type="predicted"/>
<dbReference type="SUPFAM" id="SSF51905">
    <property type="entry name" value="FAD/NAD(P)-binding domain"/>
    <property type="match status" value="1"/>
</dbReference>
<reference evidence="2 3" key="1">
    <citation type="submission" date="2024-07" db="EMBL/GenBank/DDBJ databases">
        <title>Section-level genome sequencing and comparative genomics of Aspergillus sections Usti and Cavernicolus.</title>
        <authorList>
            <consortium name="Lawrence Berkeley National Laboratory"/>
            <person name="Nybo J.L."/>
            <person name="Vesth T.C."/>
            <person name="Theobald S."/>
            <person name="Frisvad J.C."/>
            <person name="Larsen T.O."/>
            <person name="Kjaerboelling I."/>
            <person name="Rothschild-Mancinelli K."/>
            <person name="Lyhne E.K."/>
            <person name="Kogle M.E."/>
            <person name="Barry K."/>
            <person name="Clum A."/>
            <person name="Na H."/>
            <person name="Ledsgaard L."/>
            <person name="Lin J."/>
            <person name="Lipzen A."/>
            <person name="Kuo A."/>
            <person name="Riley R."/>
            <person name="Mondo S."/>
            <person name="Labutti K."/>
            <person name="Haridas S."/>
            <person name="Pangalinan J."/>
            <person name="Salamov A.A."/>
            <person name="Simmons B.A."/>
            <person name="Magnuson J.K."/>
            <person name="Chen J."/>
            <person name="Drula E."/>
            <person name="Henrissat B."/>
            <person name="Wiebenga A."/>
            <person name="Lubbers R.J."/>
            <person name="Gomes A.C."/>
            <person name="Makela M.R."/>
            <person name="Stajich J."/>
            <person name="Grigoriev I.V."/>
            <person name="Mortensen U.H."/>
            <person name="De Vries R.P."/>
            <person name="Baker S.E."/>
            <person name="Andersen M.R."/>
        </authorList>
    </citation>
    <scope>NUCLEOTIDE SEQUENCE [LARGE SCALE GENOMIC DNA]</scope>
    <source>
        <strain evidence="2 3">CBS 209.92</strain>
    </source>
</reference>
<dbReference type="Pfam" id="PF07992">
    <property type="entry name" value="Pyr_redox_2"/>
    <property type="match status" value="1"/>
</dbReference>
<evidence type="ECO:0000313" key="3">
    <source>
        <dbReference type="Proteomes" id="UP001610563"/>
    </source>
</evidence>
<keyword evidence="3" id="KW-1185">Reference proteome</keyword>
<dbReference type="PRINTS" id="PR00411">
    <property type="entry name" value="PNDRDTASEI"/>
</dbReference>
<dbReference type="EMBL" id="JBFTWV010000094">
    <property type="protein sequence ID" value="KAL2787582.1"/>
    <property type="molecule type" value="Genomic_DNA"/>
</dbReference>
<evidence type="ECO:0000259" key="1">
    <source>
        <dbReference type="Pfam" id="PF07992"/>
    </source>
</evidence>
<comment type="caution">
    <text evidence="2">The sequence shown here is derived from an EMBL/GenBank/DDBJ whole genome shotgun (WGS) entry which is preliminary data.</text>
</comment>
<organism evidence="2 3">
    <name type="scientific">Aspergillus keveii</name>
    <dbReference type="NCBI Taxonomy" id="714993"/>
    <lineage>
        <taxon>Eukaryota</taxon>
        <taxon>Fungi</taxon>
        <taxon>Dikarya</taxon>
        <taxon>Ascomycota</taxon>
        <taxon>Pezizomycotina</taxon>
        <taxon>Eurotiomycetes</taxon>
        <taxon>Eurotiomycetidae</taxon>
        <taxon>Eurotiales</taxon>
        <taxon>Aspergillaceae</taxon>
        <taxon>Aspergillus</taxon>
        <taxon>Aspergillus subgen. Nidulantes</taxon>
    </lineage>
</organism>
<sequence>MAFDTLKIIAHGITWFIPYIVRAGLQSLYALYHFYTYKPTDSPKHIVVIGGSFAGLQLVKRLTQTIPSGYKIIWIEKNSHLNYVFAFPRFSVVAGLEKRAFIPYTALEAGAPKGSLRRVQGTVSWINKEEQKVILDGGEEIPFEYLAIATGSTQPLPVQVESTERTEACDELRAVQTHIKTSQKIAILGGGAVGVELASDIKDFHPDKDVSLVHSREALLNRFGPRLQQYALSALRDELGVRVLLGERPVRPTAYGKGSLARDATLVYRDGKEEIFDLVIGCTGQRPNSHILAMSSPHSICKKTSRILVSPTLQMLTSDTSAIWNPDIDLHPDLPPPTLNSSDRIFALGDVAAHPGPLMARAGFMQAETVVQNIISCINGKPTKRIYKPNWFIEGAIKLTLGKKHNVVYTRAGSEGGSEAMIVSRKGKEDLDIGTAWRQYGVSGEFGGVKGGKPDY</sequence>